<dbReference type="AlphaFoldDB" id="A0A849VCZ1"/>
<keyword evidence="1" id="KW-1133">Transmembrane helix</keyword>
<feature type="transmembrane region" description="Helical" evidence="1">
    <location>
        <begin position="73"/>
        <end position="92"/>
    </location>
</feature>
<keyword evidence="3" id="KW-1185">Reference proteome</keyword>
<name>A0A849VCZ1_9GAMM</name>
<dbReference type="RefSeq" id="WP_171625767.1">
    <property type="nucleotide sequence ID" value="NZ_JABBPG010000003.1"/>
</dbReference>
<accession>A0A849VCZ1</accession>
<reference evidence="2 3" key="1">
    <citation type="submission" date="2020-04" db="EMBL/GenBank/DDBJ databases">
        <title>Pseudoalteromonas caenipelagi sp. nov., isolated from a tidal flat.</title>
        <authorList>
            <person name="Park S."/>
            <person name="Yoon J.-H."/>
        </authorList>
    </citation>
    <scope>NUCLEOTIDE SEQUENCE [LARGE SCALE GENOMIC DNA]</scope>
    <source>
        <strain evidence="2 3">JBTF-M23</strain>
    </source>
</reference>
<proteinExistence type="predicted"/>
<feature type="transmembrane region" description="Helical" evidence="1">
    <location>
        <begin position="48"/>
        <end position="67"/>
    </location>
</feature>
<evidence type="ECO:0000313" key="3">
    <source>
        <dbReference type="Proteomes" id="UP000586305"/>
    </source>
</evidence>
<gene>
    <name evidence="2" type="ORF">HG263_09085</name>
</gene>
<dbReference type="Pfam" id="PF19983">
    <property type="entry name" value="DUF6419"/>
    <property type="match status" value="1"/>
</dbReference>
<evidence type="ECO:0000313" key="2">
    <source>
        <dbReference type="EMBL" id="NOU50688.1"/>
    </source>
</evidence>
<sequence>MISSIVMVSISLFSTWMSVNVYTPAIFFNLFCCLISAWYGYHGHLHMALILAFFNVLAVLMSPILMLPEQTNATFSVLLLLMAMFSGIAIGVHKLKTKVNNN</sequence>
<dbReference type="Proteomes" id="UP000586305">
    <property type="component" value="Unassembled WGS sequence"/>
</dbReference>
<organism evidence="2 3">
    <name type="scientific">Pseudoalteromonas caenipelagi</name>
    <dbReference type="NCBI Taxonomy" id="2726988"/>
    <lineage>
        <taxon>Bacteria</taxon>
        <taxon>Pseudomonadati</taxon>
        <taxon>Pseudomonadota</taxon>
        <taxon>Gammaproteobacteria</taxon>
        <taxon>Alteromonadales</taxon>
        <taxon>Pseudoalteromonadaceae</taxon>
        <taxon>Pseudoalteromonas</taxon>
    </lineage>
</organism>
<keyword evidence="1" id="KW-0472">Membrane</keyword>
<feature type="transmembrane region" description="Helical" evidence="1">
    <location>
        <begin position="21"/>
        <end position="41"/>
    </location>
</feature>
<protein>
    <submittedName>
        <fullName evidence="2">Uncharacterized protein</fullName>
    </submittedName>
</protein>
<dbReference type="InterPro" id="IPR046304">
    <property type="entry name" value="DUF6419"/>
</dbReference>
<comment type="caution">
    <text evidence="2">The sequence shown here is derived from an EMBL/GenBank/DDBJ whole genome shotgun (WGS) entry which is preliminary data.</text>
</comment>
<dbReference type="EMBL" id="JABBPG010000003">
    <property type="protein sequence ID" value="NOU50688.1"/>
    <property type="molecule type" value="Genomic_DNA"/>
</dbReference>
<evidence type="ECO:0000256" key="1">
    <source>
        <dbReference type="SAM" id="Phobius"/>
    </source>
</evidence>
<keyword evidence="1" id="KW-0812">Transmembrane</keyword>